<evidence type="ECO:0000313" key="3">
    <source>
        <dbReference type="Proteomes" id="UP000697998"/>
    </source>
</evidence>
<evidence type="ECO:0000256" key="1">
    <source>
        <dbReference type="SAM" id="SignalP"/>
    </source>
</evidence>
<sequence length="266" mass="28936">MEPMNNRRRRTSLALLATPVISAFSLLPTPAARAESTGVARVDLPRFSAEPVGHRLPAGWTHQTLPSVERANRFDLLADDGRTVLRVLSDRSASSLALAKRIDPAVTPLLRWRWRVSNALAGSDLQRKVGDDYAARVYVLFDLPPERLGVGDRMKMAAARLLHGAELPAAALCYVWGTAQAAGESGWNAYTDRLRMIVVDSGKAHAGQWRDVVRDVAADFRAAFGDPLPLISGIALGADTDNTGERVEARFGDLWFEARRQTGGAA</sequence>
<dbReference type="EMBL" id="JADJMH010000012">
    <property type="protein sequence ID" value="MBK7675499.1"/>
    <property type="molecule type" value="Genomic_DNA"/>
</dbReference>
<reference evidence="2 3" key="1">
    <citation type="submission" date="2020-10" db="EMBL/GenBank/DDBJ databases">
        <title>Connecting structure to function with the recovery of over 1000 high-quality activated sludge metagenome-assembled genomes encoding full-length rRNA genes using long-read sequencing.</title>
        <authorList>
            <person name="Singleton C.M."/>
            <person name="Petriglieri F."/>
            <person name="Kristensen J.M."/>
            <person name="Kirkegaard R.H."/>
            <person name="Michaelsen T.Y."/>
            <person name="Andersen M.H."/>
            <person name="Karst S.M."/>
            <person name="Dueholm M.S."/>
            <person name="Nielsen P.H."/>
            <person name="Albertsen M."/>
        </authorList>
    </citation>
    <scope>NUCLEOTIDE SEQUENCE [LARGE SCALE GENOMIC DNA]</scope>
    <source>
        <strain evidence="2">EsbW_18-Q3-R4-48_BATAC.285</strain>
    </source>
</reference>
<name>A0A935PZV4_9PROT</name>
<dbReference type="AlphaFoldDB" id="A0A935PZV4"/>
<evidence type="ECO:0000313" key="2">
    <source>
        <dbReference type="EMBL" id="MBK7675499.1"/>
    </source>
</evidence>
<dbReference type="InterPro" id="IPR021409">
    <property type="entry name" value="DUF3047"/>
</dbReference>
<proteinExistence type="predicted"/>
<keyword evidence="1" id="KW-0732">Signal</keyword>
<feature type="signal peptide" evidence="1">
    <location>
        <begin position="1"/>
        <end position="34"/>
    </location>
</feature>
<accession>A0A935PZV4</accession>
<organism evidence="2 3">
    <name type="scientific">Candidatus Accumulibacter proximus</name>
    <dbReference type="NCBI Taxonomy" id="2954385"/>
    <lineage>
        <taxon>Bacteria</taxon>
        <taxon>Pseudomonadati</taxon>
        <taxon>Pseudomonadota</taxon>
        <taxon>Betaproteobacteria</taxon>
        <taxon>Candidatus Accumulibacter</taxon>
    </lineage>
</organism>
<feature type="chain" id="PRO_5038057423" evidence="1">
    <location>
        <begin position="35"/>
        <end position="266"/>
    </location>
</feature>
<protein>
    <submittedName>
        <fullName evidence="2">DUF3047 domain-containing protein</fullName>
    </submittedName>
</protein>
<gene>
    <name evidence="2" type="ORF">IPJ27_12510</name>
</gene>
<dbReference type="Proteomes" id="UP000697998">
    <property type="component" value="Unassembled WGS sequence"/>
</dbReference>
<comment type="caution">
    <text evidence="2">The sequence shown here is derived from an EMBL/GenBank/DDBJ whole genome shotgun (WGS) entry which is preliminary data.</text>
</comment>
<dbReference type="Pfam" id="PF11249">
    <property type="entry name" value="DUF3047"/>
    <property type="match status" value="1"/>
</dbReference>